<dbReference type="KEGG" id="clz:BIU88_02970"/>
<organism evidence="3 4">
    <name type="scientific">Chlorobaculum limnaeum</name>
    <dbReference type="NCBI Taxonomy" id="274537"/>
    <lineage>
        <taxon>Bacteria</taxon>
        <taxon>Pseudomonadati</taxon>
        <taxon>Chlorobiota</taxon>
        <taxon>Chlorobiia</taxon>
        <taxon>Chlorobiales</taxon>
        <taxon>Chlorobiaceae</taxon>
        <taxon>Chlorobaculum</taxon>
    </lineage>
</organism>
<dbReference type="EMBL" id="CP017305">
    <property type="protein sequence ID" value="AOS84982.1"/>
    <property type="molecule type" value="Genomic_DNA"/>
</dbReference>
<reference evidence="3" key="1">
    <citation type="submission" date="2016-09" db="EMBL/GenBank/DDBJ databases">
        <title>Genome sequence of Chlorobaculum limnaeum.</title>
        <authorList>
            <person name="Liu Z."/>
            <person name="Tank M."/>
            <person name="Bryant D.A."/>
        </authorList>
    </citation>
    <scope>NUCLEOTIDE SEQUENCE [LARGE SCALE GENOMIC DNA]</scope>
    <source>
        <strain evidence="3">DSM 1677</strain>
    </source>
</reference>
<dbReference type="Gene3D" id="1.10.287.660">
    <property type="entry name" value="Helix hairpin bin"/>
    <property type="match status" value="1"/>
</dbReference>
<proteinExistence type="inferred from homology"/>
<protein>
    <recommendedName>
        <fullName evidence="5">Histidine kinase</fullName>
    </recommendedName>
</protein>
<dbReference type="InterPro" id="IPR007774">
    <property type="entry name" value="Put_N_fixation"/>
</dbReference>
<name>A0A1D8D1G3_CHLLM</name>
<dbReference type="RefSeq" id="WP_069811359.1">
    <property type="nucleotide sequence ID" value="NZ_CP017305.1"/>
</dbReference>
<accession>A0A1D8D1G3</accession>
<dbReference type="AlphaFoldDB" id="A0A1D8D1G3"/>
<dbReference type="OrthoDB" id="598489at2"/>
<keyword evidence="4" id="KW-1185">Reference proteome</keyword>
<evidence type="ECO:0008006" key="5">
    <source>
        <dbReference type="Google" id="ProtNLM"/>
    </source>
</evidence>
<dbReference type="InterPro" id="IPR029012">
    <property type="entry name" value="Helix_hairpin_bin_sf"/>
</dbReference>
<dbReference type="Pfam" id="PF05082">
    <property type="entry name" value="Rop-like"/>
    <property type="match status" value="1"/>
</dbReference>
<evidence type="ECO:0000313" key="3">
    <source>
        <dbReference type="EMBL" id="AOS84982.1"/>
    </source>
</evidence>
<evidence type="ECO:0000256" key="2">
    <source>
        <dbReference type="ARBA" id="ARBA00044954"/>
    </source>
</evidence>
<comment type="similarity">
    <text evidence="2">Belongs to the UPF0437 family.</text>
</comment>
<sequence>MSEEIKDLKKELAKRKRIAIDIASEIHDIVEDSLWVDYEKMPALAKKLVAAVQEANQFKADNALQ</sequence>
<dbReference type="Proteomes" id="UP000095185">
    <property type="component" value="Chromosome"/>
</dbReference>
<keyword evidence="1" id="KW-0535">Nitrogen fixation</keyword>
<evidence type="ECO:0000313" key="4">
    <source>
        <dbReference type="Proteomes" id="UP000095185"/>
    </source>
</evidence>
<evidence type="ECO:0000256" key="1">
    <source>
        <dbReference type="ARBA" id="ARBA00023231"/>
    </source>
</evidence>
<gene>
    <name evidence="3" type="ORF">BIU88_02970</name>
</gene>